<accession>A0A0F7SNV9</accession>
<reference evidence="1" key="1">
    <citation type="submission" date="2014-08" db="EMBL/GenBank/DDBJ databases">
        <authorList>
            <person name="Sharma Rahul"/>
            <person name="Thines Marco"/>
        </authorList>
    </citation>
    <scope>NUCLEOTIDE SEQUENCE</scope>
</reference>
<dbReference type="AlphaFoldDB" id="A0A0F7SNV9"/>
<organism evidence="1">
    <name type="scientific">Phaffia rhodozyma</name>
    <name type="common">Yeast</name>
    <name type="synonym">Xanthophyllomyces dendrorhous</name>
    <dbReference type="NCBI Taxonomy" id="264483"/>
    <lineage>
        <taxon>Eukaryota</taxon>
        <taxon>Fungi</taxon>
        <taxon>Dikarya</taxon>
        <taxon>Basidiomycota</taxon>
        <taxon>Agaricomycotina</taxon>
        <taxon>Tremellomycetes</taxon>
        <taxon>Cystofilobasidiales</taxon>
        <taxon>Mrakiaceae</taxon>
        <taxon>Phaffia</taxon>
    </lineage>
</organism>
<evidence type="ECO:0000313" key="1">
    <source>
        <dbReference type="EMBL" id="CDZ98707.1"/>
    </source>
</evidence>
<sequence>MAGGGGPGGYTILGKFIKNEYIALATYFTIGAGTYLATNKPAVPKPTVLETVKNIAGSSEEEDLANSIRKFIADAEKADIKIPH</sequence>
<name>A0A0F7SNV9_PHARH</name>
<dbReference type="Pfam" id="PF11022">
    <property type="entry name" value="ATP19"/>
    <property type="match status" value="1"/>
</dbReference>
<dbReference type="EMBL" id="LN483345">
    <property type="protein sequence ID" value="CDZ98707.1"/>
    <property type="molecule type" value="Genomic_DNA"/>
</dbReference>
<proteinExistence type="predicted"/>
<dbReference type="InterPro" id="IPR021278">
    <property type="entry name" value="ATP19"/>
</dbReference>
<protein>
    <submittedName>
        <fullName evidence="1">Uncharacterized protein</fullName>
    </submittedName>
</protein>